<organism evidence="5 6">
    <name type="scientific">Salinomyces thailandicus</name>
    <dbReference type="NCBI Taxonomy" id="706561"/>
    <lineage>
        <taxon>Eukaryota</taxon>
        <taxon>Fungi</taxon>
        <taxon>Dikarya</taxon>
        <taxon>Ascomycota</taxon>
        <taxon>Pezizomycotina</taxon>
        <taxon>Dothideomycetes</taxon>
        <taxon>Dothideomycetidae</taxon>
        <taxon>Mycosphaerellales</taxon>
        <taxon>Teratosphaeriaceae</taxon>
        <taxon>Salinomyces</taxon>
    </lineage>
</organism>
<feature type="compositionally biased region" description="Low complexity" evidence="4">
    <location>
        <begin position="173"/>
        <end position="185"/>
    </location>
</feature>
<keyword evidence="3" id="KW-0687">Ribonucleoprotein</keyword>
<feature type="compositionally biased region" description="Polar residues" evidence="4">
    <location>
        <begin position="235"/>
        <end position="251"/>
    </location>
</feature>
<gene>
    <name evidence="5" type="ORF">B0A50_02196</name>
</gene>
<evidence type="ECO:0008006" key="7">
    <source>
        <dbReference type="Google" id="ProtNLM"/>
    </source>
</evidence>
<protein>
    <recommendedName>
        <fullName evidence="7">Ribosomal protein S21</fullName>
    </recommendedName>
</protein>
<evidence type="ECO:0000313" key="5">
    <source>
        <dbReference type="EMBL" id="TKA31351.1"/>
    </source>
</evidence>
<name>A0A4U0U7V8_9PEZI</name>
<dbReference type="GO" id="GO:0005763">
    <property type="term" value="C:mitochondrial small ribosomal subunit"/>
    <property type="evidence" value="ECO:0007669"/>
    <property type="project" value="TreeGrafter"/>
</dbReference>
<feature type="region of interest" description="Disordered" evidence="4">
    <location>
        <begin position="78"/>
        <end position="141"/>
    </location>
</feature>
<dbReference type="PANTHER" id="PTHR41237:SF1">
    <property type="entry name" value="SMALL RIBOSOMAL SUBUNIT PROTEIN BS21M"/>
    <property type="match status" value="1"/>
</dbReference>
<dbReference type="GO" id="GO:0003735">
    <property type="term" value="F:structural constituent of ribosome"/>
    <property type="evidence" value="ECO:0007669"/>
    <property type="project" value="InterPro"/>
</dbReference>
<feature type="compositionally biased region" description="Low complexity" evidence="4">
    <location>
        <begin position="158"/>
        <end position="167"/>
    </location>
</feature>
<comment type="similarity">
    <text evidence="1">Belongs to the bacterial ribosomal protein bS21 family.</text>
</comment>
<proteinExistence type="inferred from homology"/>
<evidence type="ECO:0000256" key="2">
    <source>
        <dbReference type="ARBA" id="ARBA00022980"/>
    </source>
</evidence>
<dbReference type="Pfam" id="PF01165">
    <property type="entry name" value="Ribosomal_S21"/>
    <property type="match status" value="1"/>
</dbReference>
<evidence type="ECO:0000256" key="3">
    <source>
        <dbReference type="ARBA" id="ARBA00023274"/>
    </source>
</evidence>
<dbReference type="PANTHER" id="PTHR41237">
    <property type="entry name" value="37S RIBOSOMAL PROTEIN MRP21, MITOCHONDRIAL"/>
    <property type="match status" value="1"/>
</dbReference>
<feature type="region of interest" description="Disordered" evidence="4">
    <location>
        <begin position="156"/>
        <end position="254"/>
    </location>
</feature>
<dbReference type="OrthoDB" id="2501249at2759"/>
<dbReference type="EMBL" id="NAJL01000008">
    <property type="protein sequence ID" value="TKA31351.1"/>
    <property type="molecule type" value="Genomic_DNA"/>
</dbReference>
<reference evidence="5 6" key="1">
    <citation type="submission" date="2017-03" db="EMBL/GenBank/DDBJ databases">
        <title>Genomes of endolithic fungi from Antarctica.</title>
        <authorList>
            <person name="Coleine C."/>
            <person name="Masonjones S."/>
            <person name="Stajich J.E."/>
        </authorList>
    </citation>
    <scope>NUCLEOTIDE SEQUENCE [LARGE SCALE GENOMIC DNA]</scope>
    <source>
        <strain evidence="5 6">CCFEE 6315</strain>
    </source>
</reference>
<dbReference type="InterPro" id="IPR052837">
    <property type="entry name" value="Mitoribosomal_bS21"/>
</dbReference>
<dbReference type="Proteomes" id="UP000308549">
    <property type="component" value="Unassembled WGS sequence"/>
</dbReference>
<evidence type="ECO:0000256" key="1">
    <source>
        <dbReference type="ARBA" id="ARBA00006640"/>
    </source>
</evidence>
<dbReference type="AlphaFoldDB" id="A0A4U0U7V8"/>
<evidence type="ECO:0000256" key="4">
    <source>
        <dbReference type="SAM" id="MobiDB-lite"/>
    </source>
</evidence>
<accession>A0A4U0U7V8</accession>
<dbReference type="InterPro" id="IPR001911">
    <property type="entry name" value="Ribosomal_bS21"/>
</dbReference>
<comment type="caution">
    <text evidence="5">The sequence shown here is derived from an EMBL/GenBank/DDBJ whole genome shotgun (WGS) entry which is preliminary data.</text>
</comment>
<dbReference type="GO" id="GO:0070124">
    <property type="term" value="P:mitochondrial translational initiation"/>
    <property type="evidence" value="ECO:0007669"/>
    <property type="project" value="TreeGrafter"/>
</dbReference>
<keyword evidence="2" id="KW-0689">Ribosomal protein</keyword>
<evidence type="ECO:0000313" key="6">
    <source>
        <dbReference type="Proteomes" id="UP000308549"/>
    </source>
</evidence>
<sequence>MVVSASGHTGIALSGAARRHLRDSHSELRRVVFSIGTNTNSRIVPLHLFATTAAAAMEPFLGRMGELAVRAQPCHRFPSPSLLRSRTPTLCPPVAQRTRRNSPRSHAPIRTFSSSLQKSDESNGGGSSRSAYPAPNERRGRGVDNEIASLLDSALDFNPRGSISGRNSRGRPSDSSRSNTPSSRGGPMGEYRPPAGNSADDFLSLLSPQGTASGAGRNRASPQGNNGGLGIRQMLNPNQVSSPALAPSQSRARPPIVPQSAALLPFKLNASVGRTVYTNPTSMDPAKAFRALDIQCARNSVRRDAMRQRYHERPGLKRKRLHSERWRRRFKEGFRGVVGLVQKMRKQGW</sequence>
<keyword evidence="6" id="KW-1185">Reference proteome</keyword>